<dbReference type="InterPro" id="IPR007751">
    <property type="entry name" value="DUF676_lipase-like"/>
</dbReference>
<feature type="region of interest" description="Disordered" evidence="1">
    <location>
        <begin position="40"/>
        <end position="59"/>
    </location>
</feature>
<dbReference type="AlphaFoldDB" id="A0A7C9F7R0"/>
<feature type="domain" description="DUF676" evidence="2">
    <location>
        <begin position="64"/>
        <end position="292"/>
    </location>
</feature>
<reference evidence="3" key="2">
    <citation type="submission" date="2020-07" db="EMBL/GenBank/DDBJ databases">
        <authorList>
            <person name="Vera ALvarez R."/>
            <person name="Arias-Moreno D.M."/>
            <person name="Jimenez-Jacinto V."/>
            <person name="Jimenez-Bremont J.F."/>
            <person name="Swaminathan K."/>
            <person name="Moose S.P."/>
            <person name="Guerrero-Gonzalez M.L."/>
            <person name="Marino-Ramirez L."/>
            <person name="Landsman D."/>
            <person name="Rodriguez-Kessler M."/>
            <person name="Delgado-Sanchez P."/>
        </authorList>
    </citation>
    <scope>NUCLEOTIDE SEQUENCE</scope>
    <source>
        <tissue evidence="3">Cladode</tissue>
    </source>
</reference>
<dbReference type="Gene3D" id="3.40.50.1820">
    <property type="entry name" value="alpha/beta hydrolase"/>
    <property type="match status" value="1"/>
</dbReference>
<proteinExistence type="predicted"/>
<protein>
    <recommendedName>
        <fullName evidence="2">DUF676 domain-containing protein</fullName>
    </recommendedName>
</protein>
<dbReference type="PANTHER" id="PTHR12482">
    <property type="entry name" value="LIPASE ROG1-RELATED-RELATED"/>
    <property type="match status" value="1"/>
</dbReference>
<dbReference type="Pfam" id="PF05057">
    <property type="entry name" value="DUF676"/>
    <property type="match status" value="1"/>
</dbReference>
<evidence type="ECO:0000259" key="2">
    <source>
        <dbReference type="Pfam" id="PF05057"/>
    </source>
</evidence>
<evidence type="ECO:0000256" key="1">
    <source>
        <dbReference type="SAM" id="MobiDB-lite"/>
    </source>
</evidence>
<dbReference type="EMBL" id="GISG01273829">
    <property type="protein sequence ID" value="MBA4677108.1"/>
    <property type="molecule type" value="Transcribed_RNA"/>
</dbReference>
<dbReference type="InterPro" id="IPR044294">
    <property type="entry name" value="Lipase-like"/>
</dbReference>
<reference evidence="3" key="1">
    <citation type="journal article" date="2013" name="J. Plant Res.">
        <title>Effect of fungi and light on seed germination of three Opuntia species from semiarid lands of central Mexico.</title>
        <authorList>
            <person name="Delgado-Sanchez P."/>
            <person name="Jimenez-Bremont J.F."/>
            <person name="Guerrero-Gonzalez Mde L."/>
            <person name="Flores J."/>
        </authorList>
    </citation>
    <scope>NUCLEOTIDE SEQUENCE</scope>
    <source>
        <tissue evidence="3">Cladode</tissue>
    </source>
</reference>
<name>A0A7C9F7R0_OPUST</name>
<sequence>MKMREDFSAVRSRNLKKKGFRFVPRFGCLRLDFDSPTLDTRNEDGSVDMVSAGPDEEQMRRDPPTHLIIMVNGIIGKADDWRYAAKQFLKAYPEDVVVHCSERNTATLTFDGVDVMGERLADEVISVIERYPHLHKISFIGHSLGGLIARYAIALLYGRNFLTRLPKVSGTAGNNRSGDILHEEKYIGKIAGLEPINFITCATPHLGSRGHKQVPLFCGFRTLEMLARQTSWFLGRTGRHLFLTDNESGKPPLLLQMVNDCEGLPFMSALQSFRRRVAYANVQFDQLVGWCTSSLRRENELPKRRHLSRNDKYRHIVNIEAARVPDPQQACSFDSTVNAMRTQEMMEVMMSALTKFSWERIDVKFRGGKQRLLAHSSIQVQTYCVHSAGADVIQHMIDNFLL</sequence>
<accession>A0A7C9F7R0</accession>
<dbReference type="FunFam" id="3.40.50.1820:FF:000216">
    <property type="entry name" value="Alpha/beta-Hydrolases superfamily protein"/>
    <property type="match status" value="1"/>
</dbReference>
<dbReference type="InterPro" id="IPR029058">
    <property type="entry name" value="AB_hydrolase_fold"/>
</dbReference>
<evidence type="ECO:0000313" key="3">
    <source>
        <dbReference type="EMBL" id="MBA4677108.1"/>
    </source>
</evidence>
<dbReference type="PANTHER" id="PTHR12482:SF41">
    <property type="entry name" value="ALPHA_BETA-HYDROLASES SUPERFAMILY PROTEIN"/>
    <property type="match status" value="1"/>
</dbReference>
<organism evidence="3">
    <name type="scientific">Opuntia streptacantha</name>
    <name type="common">Prickly pear cactus</name>
    <name type="synonym">Opuntia cardona</name>
    <dbReference type="NCBI Taxonomy" id="393608"/>
    <lineage>
        <taxon>Eukaryota</taxon>
        <taxon>Viridiplantae</taxon>
        <taxon>Streptophyta</taxon>
        <taxon>Embryophyta</taxon>
        <taxon>Tracheophyta</taxon>
        <taxon>Spermatophyta</taxon>
        <taxon>Magnoliopsida</taxon>
        <taxon>eudicotyledons</taxon>
        <taxon>Gunneridae</taxon>
        <taxon>Pentapetalae</taxon>
        <taxon>Caryophyllales</taxon>
        <taxon>Cactineae</taxon>
        <taxon>Cactaceae</taxon>
        <taxon>Opuntioideae</taxon>
        <taxon>Opuntia</taxon>
    </lineage>
</organism>
<dbReference type="SUPFAM" id="SSF53474">
    <property type="entry name" value="alpha/beta-Hydrolases"/>
    <property type="match status" value="1"/>
</dbReference>